<dbReference type="EMBL" id="CP024988">
    <property type="protein sequence ID" value="AWT27172.1"/>
    <property type="molecule type" value="Genomic_DNA"/>
</dbReference>
<dbReference type="InterPro" id="IPR001155">
    <property type="entry name" value="OxRdtase_FMN_N"/>
</dbReference>
<dbReference type="EC" id="1.-.-.-" evidence="2"/>
<dbReference type="Proteomes" id="UP000247696">
    <property type="component" value="Chromosome"/>
</dbReference>
<keyword evidence="2" id="KW-0560">Oxidoreductase</keyword>
<organism evidence="2 3">
    <name type="scientific">Corynebacterium provencense</name>
    <dbReference type="NCBI Taxonomy" id="1737425"/>
    <lineage>
        <taxon>Bacteria</taxon>
        <taxon>Bacillati</taxon>
        <taxon>Actinomycetota</taxon>
        <taxon>Actinomycetes</taxon>
        <taxon>Mycobacteriales</taxon>
        <taxon>Corynebacteriaceae</taxon>
        <taxon>Corynebacterium</taxon>
    </lineage>
</organism>
<dbReference type="PANTHER" id="PTHR22893">
    <property type="entry name" value="NADH OXIDOREDUCTASE-RELATED"/>
    <property type="match status" value="1"/>
</dbReference>
<dbReference type="SUPFAM" id="SSF51395">
    <property type="entry name" value="FMN-linked oxidoreductases"/>
    <property type="match status" value="1"/>
</dbReference>
<dbReference type="PANTHER" id="PTHR22893:SF91">
    <property type="entry name" value="NADPH DEHYDROGENASE 2-RELATED"/>
    <property type="match status" value="1"/>
</dbReference>
<accession>A0A2Z3YQH4</accession>
<name>A0A2Z3YQH4_9CORY</name>
<keyword evidence="3" id="KW-1185">Reference proteome</keyword>
<evidence type="ECO:0000313" key="3">
    <source>
        <dbReference type="Proteomes" id="UP000247696"/>
    </source>
</evidence>
<dbReference type="AlphaFoldDB" id="A0A2Z3YQH4"/>
<protein>
    <submittedName>
        <fullName evidence="2">N-ethylmaleimide reductase</fullName>
        <ecNumber evidence="2">1.-.-.-</ecNumber>
    </submittedName>
</protein>
<dbReference type="Gene3D" id="3.20.20.70">
    <property type="entry name" value="Aldolase class I"/>
    <property type="match status" value="1"/>
</dbReference>
<dbReference type="GO" id="GO:0005829">
    <property type="term" value="C:cytosol"/>
    <property type="evidence" value="ECO:0007669"/>
    <property type="project" value="TreeGrafter"/>
</dbReference>
<dbReference type="InterPro" id="IPR045247">
    <property type="entry name" value="Oye-like"/>
</dbReference>
<dbReference type="Pfam" id="PF00724">
    <property type="entry name" value="Oxidored_FMN"/>
    <property type="match status" value="1"/>
</dbReference>
<dbReference type="GO" id="GO:0016491">
    <property type="term" value="F:oxidoreductase activity"/>
    <property type="evidence" value="ECO:0007669"/>
    <property type="project" value="UniProtKB-KW"/>
</dbReference>
<dbReference type="InterPro" id="IPR013785">
    <property type="entry name" value="Aldolase_TIM"/>
</dbReference>
<dbReference type="STRING" id="1737425.GCA_900049755_01445"/>
<dbReference type="RefSeq" id="WP_078057257.1">
    <property type="nucleotide sequence ID" value="NZ_CABKVS010000002.1"/>
</dbReference>
<gene>
    <name evidence="2" type="primary">nemA_2</name>
    <name evidence="2" type="ORF">Csp1_24240</name>
</gene>
<proteinExistence type="predicted"/>
<dbReference type="KEGG" id="cpre:Csp1_24240"/>
<evidence type="ECO:0000313" key="2">
    <source>
        <dbReference type="EMBL" id="AWT27172.1"/>
    </source>
</evidence>
<feature type="domain" description="NADH:flavin oxidoreductase/NADH oxidase N-terminal" evidence="1">
    <location>
        <begin position="22"/>
        <end position="349"/>
    </location>
</feature>
<reference evidence="3" key="1">
    <citation type="submission" date="2017-11" db="EMBL/GenBank/DDBJ databases">
        <title>Otitis media/interna in a cat caused by the recently described species Corynebacterium provencense.</title>
        <authorList>
            <person name="Kittl S."/>
            <person name="Brodard I."/>
            <person name="Rychener L."/>
            <person name="Jores J."/>
            <person name="Roosje P."/>
            <person name="Gobeli Brawand S."/>
        </authorList>
    </citation>
    <scope>NUCLEOTIDE SEQUENCE [LARGE SCALE GENOMIC DNA]</scope>
    <source>
        <strain evidence="3">17KM38</strain>
    </source>
</reference>
<sequence>MNQDSPVSGVAPSPTSPAAAILRPLQAGRLTLSNRIVQAPMGRLRADTEGRPGELMARHFSQRAGMGLIVTDGTSPTREGRVSYTQPGLWSDDQIPGWRAVADAVHAAGGHIVVQLMHAGWNTHSQVTGLPVESASAVDHDGWSHDARGNRIPYETPVALDDAGLERVRRGFADAAERAVTAGLDGVELHSANGYLLHSFLGPGSNIRTDSYGGSPENRARFVTEVAAAVAERIGADRTGIRISPGMTIQGVVEDDDSVAAETYGHLVDGLNSLGGGQGIAYLNLEQPDLGGELATGLRDRFNGPVFANRNTGLRQVSTRQDALDILALGYDAAAVGRPALANPDLVARWTAVDAAATPQENTPDRSTFYFGGASGYTDYPVSAAGHDR</sequence>
<dbReference type="GO" id="GO:0010181">
    <property type="term" value="F:FMN binding"/>
    <property type="evidence" value="ECO:0007669"/>
    <property type="project" value="InterPro"/>
</dbReference>
<dbReference type="OrthoDB" id="3169239at2"/>
<evidence type="ECO:0000259" key="1">
    <source>
        <dbReference type="Pfam" id="PF00724"/>
    </source>
</evidence>